<dbReference type="GO" id="GO:0051536">
    <property type="term" value="F:iron-sulfur cluster binding"/>
    <property type="evidence" value="ECO:0007669"/>
    <property type="project" value="InterPro"/>
</dbReference>
<name>X1GQN5_9ZZZZ</name>
<dbReference type="PANTHER" id="PTHR43255">
    <property type="entry name" value="IRON-SULFUR-BINDING OXIDOREDUCTASE FADF-RELATED-RELATED"/>
    <property type="match status" value="1"/>
</dbReference>
<dbReference type="SUPFAM" id="SSF46548">
    <property type="entry name" value="alpha-helical ferredoxin"/>
    <property type="match status" value="1"/>
</dbReference>
<dbReference type="PANTHER" id="PTHR43255:SF2">
    <property type="entry name" value="HETERODISULFIDE REDUCTASE RELATED PROTEIN"/>
    <property type="match status" value="1"/>
</dbReference>
<feature type="domain" description="4Fe-4S ferredoxin-type" evidence="1">
    <location>
        <begin position="23"/>
        <end position="53"/>
    </location>
</feature>
<gene>
    <name evidence="2" type="ORF">S03H2_38864</name>
</gene>
<dbReference type="InterPro" id="IPR009051">
    <property type="entry name" value="Helical_ferredxn"/>
</dbReference>
<dbReference type="InterPro" id="IPR017896">
    <property type="entry name" value="4Fe4S_Fe-S-bd"/>
</dbReference>
<protein>
    <recommendedName>
        <fullName evidence="1">4Fe-4S ferredoxin-type domain-containing protein</fullName>
    </recommendedName>
</protein>
<dbReference type="InterPro" id="IPR017900">
    <property type="entry name" value="4Fe4S_Fe_S_CS"/>
</dbReference>
<dbReference type="Gene3D" id="1.10.1060.10">
    <property type="entry name" value="Alpha-helical ferredoxin"/>
    <property type="match status" value="1"/>
</dbReference>
<evidence type="ECO:0000313" key="2">
    <source>
        <dbReference type="EMBL" id="GAH59477.1"/>
    </source>
</evidence>
<dbReference type="EMBL" id="BARU01023990">
    <property type="protein sequence ID" value="GAH59477.1"/>
    <property type="molecule type" value="Genomic_DNA"/>
</dbReference>
<dbReference type="Pfam" id="PF13237">
    <property type="entry name" value="Fer4_10"/>
    <property type="match status" value="1"/>
</dbReference>
<reference evidence="2" key="1">
    <citation type="journal article" date="2014" name="Front. Microbiol.">
        <title>High frequency of phylogenetically diverse reductive dehalogenase-homologous genes in deep subseafloor sedimentary metagenomes.</title>
        <authorList>
            <person name="Kawai M."/>
            <person name="Futagami T."/>
            <person name="Toyoda A."/>
            <person name="Takaki Y."/>
            <person name="Nishi S."/>
            <person name="Hori S."/>
            <person name="Arai W."/>
            <person name="Tsubouchi T."/>
            <person name="Morono Y."/>
            <person name="Uchiyama I."/>
            <person name="Ito T."/>
            <person name="Fujiyama A."/>
            <person name="Inagaki F."/>
            <person name="Takami H."/>
        </authorList>
    </citation>
    <scope>NUCLEOTIDE SEQUENCE</scope>
    <source>
        <strain evidence="2">Expedition CK06-06</strain>
    </source>
</reference>
<comment type="caution">
    <text evidence="2">The sequence shown here is derived from an EMBL/GenBank/DDBJ whole genome shotgun (WGS) entry which is preliminary data.</text>
</comment>
<accession>X1GQN5</accession>
<dbReference type="InterPro" id="IPR051460">
    <property type="entry name" value="HdrC_iron-sulfur_subunit"/>
</dbReference>
<dbReference type="PROSITE" id="PS51379">
    <property type="entry name" value="4FE4S_FER_2"/>
    <property type="match status" value="1"/>
</dbReference>
<sequence length="135" mass="15523">MTESKDIESVKKEKSKIYSEIINKVIANANYCYDCNRCVNVCPTSFLGTFFPRKLITDLTFLPVEEALENNNIWNCLTCGQCMEYCPMFKDNTGVDFVEIIKSLRTLTSESEVLQTEQLECHHDRVYSSLPQLMA</sequence>
<evidence type="ECO:0000259" key="1">
    <source>
        <dbReference type="PROSITE" id="PS51379"/>
    </source>
</evidence>
<proteinExistence type="predicted"/>
<feature type="non-terminal residue" evidence="2">
    <location>
        <position position="135"/>
    </location>
</feature>
<dbReference type="GO" id="GO:0005886">
    <property type="term" value="C:plasma membrane"/>
    <property type="evidence" value="ECO:0007669"/>
    <property type="project" value="TreeGrafter"/>
</dbReference>
<organism evidence="2">
    <name type="scientific">marine sediment metagenome</name>
    <dbReference type="NCBI Taxonomy" id="412755"/>
    <lineage>
        <taxon>unclassified sequences</taxon>
        <taxon>metagenomes</taxon>
        <taxon>ecological metagenomes</taxon>
    </lineage>
</organism>
<dbReference type="AlphaFoldDB" id="X1GQN5"/>
<dbReference type="PROSITE" id="PS00198">
    <property type="entry name" value="4FE4S_FER_1"/>
    <property type="match status" value="1"/>
</dbReference>